<evidence type="ECO:0000256" key="1">
    <source>
        <dbReference type="SAM" id="MobiDB-lite"/>
    </source>
</evidence>
<feature type="compositionally biased region" description="Low complexity" evidence="1">
    <location>
        <begin position="95"/>
        <end position="118"/>
    </location>
</feature>
<feature type="compositionally biased region" description="Basic and acidic residues" evidence="1">
    <location>
        <begin position="702"/>
        <end position="718"/>
    </location>
</feature>
<evidence type="ECO:0000313" key="4">
    <source>
        <dbReference type="Proteomes" id="UP000602905"/>
    </source>
</evidence>
<feature type="compositionally biased region" description="Low complexity" evidence="1">
    <location>
        <begin position="845"/>
        <end position="872"/>
    </location>
</feature>
<feature type="region of interest" description="Disordered" evidence="1">
    <location>
        <begin position="836"/>
        <end position="902"/>
    </location>
</feature>
<name>A0A8H7HN88_9AGAM</name>
<feature type="transmembrane region" description="Helical" evidence="2">
    <location>
        <begin position="658"/>
        <end position="680"/>
    </location>
</feature>
<keyword evidence="2" id="KW-0812">Transmembrane</keyword>
<comment type="caution">
    <text evidence="3">The sequence shown here is derived from an EMBL/GenBank/DDBJ whole genome shotgun (WGS) entry which is preliminary data.</text>
</comment>
<feature type="compositionally biased region" description="Polar residues" evidence="1">
    <location>
        <begin position="126"/>
        <end position="153"/>
    </location>
</feature>
<feature type="non-terminal residue" evidence="3">
    <location>
        <position position="902"/>
    </location>
</feature>
<sequence length="902" mass="95067">MSFNSTNSTSAQSSSPLASTTVILTGPIVNSSSTSSVSASSSTSSGFLSVPIATGSAKPTTRVPSTVHSHSGSTTFASQIPSSTALSRTFASQGSASRASSTSPSTSSAPSVTTTSSSRHVHAARPTSQKPEVSTQTNSTSLPPTTSYEPSLTGQFSDTRFFQTISSTTTSGLQPALTAVPETSRQIIHRLIIDLGECASFTSPRFLLSGGELGDLVSIGNGIFQIELKSDPDSGIFGLVVSLRDDEVRCGAADSTQCMGVLVSFGLPGNDISVSILSVGDSGIAMYPVNMWLEDGVTWGAQLANSPADMYHCWGWDDTECPYAIKVGSTISILYRPMVESFVLQGHGPDVPLWTLSANNPTGDMYVEFCPSDAPPWYNIPMNPHPDSFEPTRQGTYIVLPTQTTVLSYTFVKPTALPTTFNPVAPSGEAHCDVLSTCVRPNTYVIEEETTTSWSTFMTPHFLSMYPSTSAPVYATATTSKTTLATAPTSAVTPSAVNTSIKPLPLQTAWPSSALTESATSPTAVSGSYTTPISSAPQIVPTYSYITDGLGSVVSTLTYDVTVSPTPITTSPPDTQNILSSWTTWMTVNGSTVPAIAGEVGVVSTVSETYLLESGSIIPVSELSTRTTKSSQTSSPSSSTQPASANGDLSSQSQGGRIAGAVVGTLVGLVLGSLLVWYICHCRQRRRRRDSFARGDPSWLAPRHEVGSGSESRLRVDLNEEPRMSRSYIEPWVPPRTAVQSSRKRGQPEMESVSGSYGVSRMAGRSREPESSSNEGGSSWSHQSSSDQHQAPVVTATQTGRLTATNKSARRPDMVSQRAVPASYLNPSLANPSVSLLPTPFQNEPSSPLAPSAPPVQVAPLPNQASPSPRAGPSRRRLVGGEEQGGHDAIPPLYNEAWKAAR</sequence>
<feature type="compositionally biased region" description="Polar residues" evidence="1">
    <location>
        <begin position="795"/>
        <end position="807"/>
    </location>
</feature>
<feature type="region of interest" description="Disordered" evidence="1">
    <location>
        <begin position="735"/>
        <end position="816"/>
    </location>
</feature>
<feature type="region of interest" description="Disordered" evidence="1">
    <location>
        <begin position="623"/>
        <end position="654"/>
    </location>
</feature>
<feature type="region of interest" description="Disordered" evidence="1">
    <location>
        <begin position="691"/>
        <end position="718"/>
    </location>
</feature>
<feature type="compositionally biased region" description="Low complexity" evidence="1">
    <location>
        <begin position="624"/>
        <end position="645"/>
    </location>
</feature>
<evidence type="ECO:0000313" key="3">
    <source>
        <dbReference type="EMBL" id="KAF8703894.1"/>
    </source>
</evidence>
<dbReference type="OrthoDB" id="3230159at2759"/>
<feature type="compositionally biased region" description="Low complexity" evidence="1">
    <location>
        <begin position="771"/>
        <end position="786"/>
    </location>
</feature>
<proteinExistence type="predicted"/>
<dbReference type="Proteomes" id="UP000602905">
    <property type="component" value="Unassembled WGS sequence"/>
</dbReference>
<keyword evidence="2" id="KW-0472">Membrane</keyword>
<reference evidence="3" key="1">
    <citation type="submission" date="2020-09" db="EMBL/GenBank/DDBJ databases">
        <title>Comparative genome analyses of four rice-infecting Rhizoctonia solani isolates reveal extensive enrichment of homogalacturonan modification genes.</title>
        <authorList>
            <person name="Lee D.-Y."/>
            <person name="Jeon J."/>
            <person name="Kim K.-T."/>
            <person name="Cheong K."/>
            <person name="Song H."/>
            <person name="Choi G."/>
            <person name="Ko J."/>
            <person name="Opiyo S.O."/>
            <person name="Zuo S."/>
            <person name="Madhav S."/>
            <person name="Lee Y.-H."/>
            <person name="Wang G.-L."/>
        </authorList>
    </citation>
    <scope>NUCLEOTIDE SEQUENCE</scope>
    <source>
        <strain evidence="3">AG1-IA WGL</strain>
    </source>
</reference>
<evidence type="ECO:0000256" key="2">
    <source>
        <dbReference type="SAM" id="Phobius"/>
    </source>
</evidence>
<dbReference type="EMBL" id="JACYCD010000066">
    <property type="protein sequence ID" value="KAF8703894.1"/>
    <property type="molecule type" value="Genomic_DNA"/>
</dbReference>
<accession>A0A8H7HN88</accession>
<protein>
    <submittedName>
        <fullName evidence="3">Uncharacterized protein</fullName>
    </submittedName>
</protein>
<keyword evidence="2" id="KW-1133">Transmembrane helix</keyword>
<feature type="compositionally biased region" description="Polar residues" evidence="1">
    <location>
        <begin position="57"/>
        <end position="94"/>
    </location>
</feature>
<organism evidence="3 4">
    <name type="scientific">Rhizoctonia solani</name>
    <dbReference type="NCBI Taxonomy" id="456999"/>
    <lineage>
        <taxon>Eukaryota</taxon>
        <taxon>Fungi</taxon>
        <taxon>Dikarya</taxon>
        <taxon>Basidiomycota</taxon>
        <taxon>Agaricomycotina</taxon>
        <taxon>Agaricomycetes</taxon>
        <taxon>Cantharellales</taxon>
        <taxon>Ceratobasidiaceae</taxon>
        <taxon>Rhizoctonia</taxon>
    </lineage>
</organism>
<dbReference type="AlphaFoldDB" id="A0A8H7HN88"/>
<feature type="region of interest" description="Disordered" evidence="1">
    <location>
        <begin position="55"/>
        <end position="153"/>
    </location>
</feature>
<gene>
    <name evidence="3" type="ORF">RHS03_06163</name>
</gene>